<organism evidence="1 2">
    <name type="scientific">Govanella unica</name>
    <dbReference type="NCBI Taxonomy" id="2975056"/>
    <lineage>
        <taxon>Bacteria</taxon>
        <taxon>Pseudomonadati</taxon>
        <taxon>Pseudomonadota</taxon>
        <taxon>Alphaproteobacteria</taxon>
        <taxon>Emcibacterales</taxon>
        <taxon>Govanellaceae</taxon>
        <taxon>Govanella</taxon>
    </lineage>
</organism>
<accession>A0A9X3Z7S5</accession>
<reference evidence="1" key="1">
    <citation type="submission" date="2022-08" db="EMBL/GenBank/DDBJ databases">
        <authorList>
            <person name="Vandamme P."/>
            <person name="Hettiarachchi A."/>
            <person name="Peeters C."/>
            <person name="Cnockaert M."/>
            <person name="Carlier A."/>
        </authorList>
    </citation>
    <scope>NUCLEOTIDE SEQUENCE</scope>
    <source>
        <strain evidence="1">LMG 31809</strain>
    </source>
</reference>
<name>A0A9X3Z7S5_9PROT</name>
<evidence type="ECO:0000313" key="1">
    <source>
        <dbReference type="EMBL" id="MDA5194461.1"/>
    </source>
</evidence>
<keyword evidence="2" id="KW-1185">Reference proteome</keyword>
<reference evidence="1" key="2">
    <citation type="journal article" date="2023" name="Syst. Appl. Microbiol.">
        <title>Govania unica gen. nov., sp. nov., a rare biosphere bacterium that represents a novel family in the class Alphaproteobacteria.</title>
        <authorList>
            <person name="Vandamme P."/>
            <person name="Peeters C."/>
            <person name="Hettiarachchi A."/>
            <person name="Cnockaert M."/>
            <person name="Carlier A."/>
        </authorList>
    </citation>
    <scope>NUCLEOTIDE SEQUENCE</scope>
    <source>
        <strain evidence="1">LMG 31809</strain>
    </source>
</reference>
<comment type="caution">
    <text evidence="1">The sequence shown here is derived from an EMBL/GenBank/DDBJ whole genome shotgun (WGS) entry which is preliminary data.</text>
</comment>
<gene>
    <name evidence="1" type="ORF">NYP16_10910</name>
</gene>
<dbReference type="GO" id="GO:0006355">
    <property type="term" value="P:regulation of DNA-templated transcription"/>
    <property type="evidence" value="ECO:0007669"/>
    <property type="project" value="InterPro"/>
</dbReference>
<evidence type="ECO:0000313" key="2">
    <source>
        <dbReference type="Proteomes" id="UP001141619"/>
    </source>
</evidence>
<dbReference type="EMBL" id="JANWOI010000004">
    <property type="protein sequence ID" value="MDA5194461.1"/>
    <property type="molecule type" value="Genomic_DNA"/>
</dbReference>
<protein>
    <submittedName>
        <fullName evidence="1">Ribbon-helix-helix protein, CopG family</fullName>
    </submittedName>
</protein>
<dbReference type="Proteomes" id="UP001141619">
    <property type="component" value="Unassembled WGS sequence"/>
</dbReference>
<dbReference type="AlphaFoldDB" id="A0A9X3Z7S5"/>
<sequence>MLLLDAVAVSQDVVRQVSELVARMSCSTRAWAIRAALSAENTCKTRASMMMPAVDEFSATVTTELTILDKNTLDIIRSQKPPILWSDSGQPLAMFGHLSDIKASIA</sequence>
<proteinExistence type="predicted"/>
<dbReference type="RefSeq" id="WP_274944167.1">
    <property type="nucleotide sequence ID" value="NZ_JANWOI010000004.1"/>
</dbReference>